<dbReference type="PANTHER" id="PTHR42734">
    <property type="entry name" value="METAL TRANSPORT SYSTEM ATP-BINDING PROTEIN TM_0124-RELATED"/>
    <property type="match status" value="1"/>
</dbReference>
<keyword evidence="6" id="KW-1185">Reference proteome</keyword>
<feature type="domain" description="ABC transporter" evidence="4">
    <location>
        <begin position="6"/>
        <end position="213"/>
    </location>
</feature>
<evidence type="ECO:0000256" key="2">
    <source>
        <dbReference type="ARBA" id="ARBA00022741"/>
    </source>
</evidence>
<gene>
    <name evidence="5" type="ORF">CD30_04620</name>
</gene>
<dbReference type="InterPro" id="IPR003439">
    <property type="entry name" value="ABC_transporter-like_ATP-bd"/>
</dbReference>
<dbReference type="GO" id="GO:0005524">
    <property type="term" value="F:ATP binding"/>
    <property type="evidence" value="ECO:0007669"/>
    <property type="project" value="UniProtKB-KW"/>
</dbReference>
<dbReference type="PROSITE" id="PS50893">
    <property type="entry name" value="ABC_TRANSPORTER_2"/>
    <property type="match status" value="1"/>
</dbReference>
<dbReference type="InterPro" id="IPR017871">
    <property type="entry name" value="ABC_transporter-like_CS"/>
</dbReference>
<dbReference type="eggNOG" id="COG1121">
    <property type="taxonomic scope" value="Bacteria"/>
</dbReference>
<keyword evidence="1" id="KW-0813">Transport</keyword>
<evidence type="ECO:0000313" key="6">
    <source>
        <dbReference type="Proteomes" id="UP000030595"/>
    </source>
</evidence>
<dbReference type="OrthoDB" id="9806726at2"/>
<dbReference type="AlphaFoldDB" id="A0A0A3J766"/>
<accession>A0A0A3J766</accession>
<dbReference type="Proteomes" id="UP000030595">
    <property type="component" value="Unassembled WGS sequence"/>
</dbReference>
<dbReference type="RefSeq" id="WP_036172990.1">
    <property type="nucleotide sequence ID" value="NZ_AVCZ01000005.1"/>
</dbReference>
<evidence type="ECO:0000313" key="5">
    <source>
        <dbReference type="EMBL" id="KGR91595.1"/>
    </source>
</evidence>
<dbReference type="EMBL" id="JPVQ01000005">
    <property type="protein sequence ID" value="KGR91595.1"/>
    <property type="molecule type" value="Genomic_DNA"/>
</dbReference>
<dbReference type="SUPFAM" id="SSF52540">
    <property type="entry name" value="P-loop containing nucleoside triphosphate hydrolases"/>
    <property type="match status" value="1"/>
</dbReference>
<evidence type="ECO:0000256" key="1">
    <source>
        <dbReference type="ARBA" id="ARBA00022448"/>
    </source>
</evidence>
<organism evidence="5 6">
    <name type="scientific">Ureibacillus massiliensis 4400831 = CIP 108448 = CCUG 49529</name>
    <dbReference type="NCBI Taxonomy" id="1211035"/>
    <lineage>
        <taxon>Bacteria</taxon>
        <taxon>Bacillati</taxon>
        <taxon>Bacillota</taxon>
        <taxon>Bacilli</taxon>
        <taxon>Bacillales</taxon>
        <taxon>Caryophanaceae</taxon>
        <taxon>Ureibacillus</taxon>
    </lineage>
</organism>
<reference evidence="5 6" key="1">
    <citation type="submission" date="2014-02" db="EMBL/GenBank/DDBJ databases">
        <title>Draft genome sequence of Lysinibacillus massiliensis CCUG 49529.</title>
        <authorList>
            <person name="Zhang F."/>
            <person name="Wang G."/>
            <person name="Zhang L."/>
        </authorList>
    </citation>
    <scope>NUCLEOTIDE SEQUENCE [LARGE SCALE GENOMIC DNA]</scope>
    <source>
        <strain evidence="5 6">CCUG 49529</strain>
    </source>
</reference>
<evidence type="ECO:0000256" key="3">
    <source>
        <dbReference type="ARBA" id="ARBA00022840"/>
    </source>
</evidence>
<dbReference type="Pfam" id="PF00005">
    <property type="entry name" value="ABC_tran"/>
    <property type="match status" value="1"/>
</dbReference>
<dbReference type="InterPro" id="IPR027417">
    <property type="entry name" value="P-loop_NTPase"/>
</dbReference>
<dbReference type="GO" id="GO:0016887">
    <property type="term" value="F:ATP hydrolysis activity"/>
    <property type="evidence" value="ECO:0007669"/>
    <property type="project" value="InterPro"/>
</dbReference>
<dbReference type="PANTHER" id="PTHR42734:SF4">
    <property type="entry name" value="HIGH-AFFINITY ZINC UPTAKE SYSTEM ATP-BINDING PROTEIN ZNUC"/>
    <property type="match status" value="1"/>
</dbReference>
<comment type="caution">
    <text evidence="5">The sequence shown here is derived from an EMBL/GenBank/DDBJ whole genome shotgun (WGS) entry which is preliminary data.</text>
</comment>
<name>A0A0A3J766_9BACL</name>
<proteinExistence type="predicted"/>
<evidence type="ECO:0000259" key="4">
    <source>
        <dbReference type="PROSITE" id="PS50893"/>
    </source>
</evidence>
<dbReference type="PROSITE" id="PS00211">
    <property type="entry name" value="ABC_TRANSPORTER_1"/>
    <property type="match status" value="1"/>
</dbReference>
<dbReference type="InterPro" id="IPR003593">
    <property type="entry name" value="AAA+_ATPase"/>
</dbReference>
<sequence>MTESTIGLKNVTFGYSQKVIVENLSFSIEQGQFVAITGENGAAKTTAMKLLVGLLKPWKGQRQWPKHIRASYVPQQIASIEQDFPSTVTEFILSGTWKLKKWFEPISKDDIKRAKEFMNQFDLETVANQPIGKLSGGQKQKACIVRALMENPAILLLDEPTTGMDEKMRQMFYETLKNMYPQVTIVIITHHIHELEPYIDQLIHLERRQEHCLN</sequence>
<dbReference type="SMART" id="SM00382">
    <property type="entry name" value="AAA"/>
    <property type="match status" value="1"/>
</dbReference>
<keyword evidence="2" id="KW-0547">Nucleotide-binding</keyword>
<dbReference type="Gene3D" id="3.40.50.300">
    <property type="entry name" value="P-loop containing nucleotide triphosphate hydrolases"/>
    <property type="match status" value="1"/>
</dbReference>
<dbReference type="InterPro" id="IPR050153">
    <property type="entry name" value="Metal_Ion_Import_ABC"/>
</dbReference>
<keyword evidence="3" id="KW-0067">ATP-binding</keyword>
<protein>
    <recommendedName>
        <fullName evidence="4">ABC transporter domain-containing protein</fullName>
    </recommendedName>
</protein>